<evidence type="ECO:0000256" key="3">
    <source>
        <dbReference type="ARBA" id="ARBA00023080"/>
    </source>
</evidence>
<dbReference type="SUPFAM" id="SSF52972">
    <property type="entry name" value="ITPase-like"/>
    <property type="match status" value="1"/>
</dbReference>
<dbReference type="EMBL" id="QDFR01000005">
    <property type="protein sequence ID" value="PVE52480.1"/>
    <property type="molecule type" value="Genomic_DNA"/>
</dbReference>
<comment type="similarity">
    <text evidence="1">Belongs to the HAM1 NTPase family.</text>
</comment>
<dbReference type="PANTHER" id="PTHR11067">
    <property type="entry name" value="INOSINE TRIPHOSPHATE PYROPHOSPHATASE/HAM1 PROTEIN"/>
    <property type="match status" value="1"/>
</dbReference>
<keyword evidence="2" id="KW-0378">Hydrolase</keyword>
<sequence length="185" mass="20781">MKIRFLSKNPHKIAEATTILGPTGVEVIPVSLAIDELQSSDTEWIVRDKALRAFEKLGHPLFIEQTGLFLSRLHGFPGGLTQVFWDTVKADRMCEVFGSGVDTGVVARTRIGYCDGRRVHQFEGEIAGNIAPEPRGDRAFQWDCVFIPEGHDQTFAEMGERKNEISMRRRALDAFARYLKEASDV</sequence>
<dbReference type="InterPro" id="IPR002637">
    <property type="entry name" value="RdgB/HAM1"/>
</dbReference>
<protein>
    <submittedName>
        <fullName evidence="4">Non-canonical purine NTP pyrophosphatase</fullName>
    </submittedName>
</protein>
<proteinExistence type="inferred from homology"/>
<dbReference type="Gene3D" id="3.90.950.10">
    <property type="match status" value="1"/>
</dbReference>
<dbReference type="GO" id="GO:0009117">
    <property type="term" value="P:nucleotide metabolic process"/>
    <property type="evidence" value="ECO:0007669"/>
    <property type="project" value="UniProtKB-KW"/>
</dbReference>
<dbReference type="RefSeq" id="WP_116494865.1">
    <property type="nucleotide sequence ID" value="NZ_QDFR01000005.1"/>
</dbReference>
<organism evidence="4 5">
    <name type="scientific">Rhizobium rhizogenes</name>
    <name type="common">Agrobacterium rhizogenes</name>
    <dbReference type="NCBI Taxonomy" id="359"/>
    <lineage>
        <taxon>Bacteria</taxon>
        <taxon>Pseudomonadati</taxon>
        <taxon>Pseudomonadota</taxon>
        <taxon>Alphaproteobacteria</taxon>
        <taxon>Hyphomicrobiales</taxon>
        <taxon>Rhizobiaceae</taxon>
        <taxon>Rhizobium/Agrobacterium group</taxon>
        <taxon>Rhizobium</taxon>
    </lineage>
</organism>
<dbReference type="GO" id="GO:0047429">
    <property type="term" value="F:nucleoside triphosphate diphosphatase activity"/>
    <property type="evidence" value="ECO:0007669"/>
    <property type="project" value="InterPro"/>
</dbReference>
<dbReference type="AlphaFoldDB" id="A0AA92C1X0"/>
<evidence type="ECO:0000256" key="2">
    <source>
        <dbReference type="ARBA" id="ARBA00022801"/>
    </source>
</evidence>
<reference evidence="4 5" key="1">
    <citation type="submission" date="2018-04" db="EMBL/GenBank/DDBJ databases">
        <authorList>
            <person name="Hagen T."/>
        </authorList>
    </citation>
    <scope>NUCLEOTIDE SEQUENCE [LARGE SCALE GENOMIC DNA]</scope>
    <source>
        <strain evidence="4 5">TPD7009</strain>
    </source>
</reference>
<evidence type="ECO:0000313" key="5">
    <source>
        <dbReference type="Proteomes" id="UP000244335"/>
    </source>
</evidence>
<dbReference type="Pfam" id="PF01725">
    <property type="entry name" value="Ham1p_like"/>
    <property type="match status" value="1"/>
</dbReference>
<dbReference type="CDD" id="cd00515">
    <property type="entry name" value="HAM1"/>
    <property type="match status" value="1"/>
</dbReference>
<dbReference type="GO" id="GO:0009143">
    <property type="term" value="P:nucleoside triphosphate catabolic process"/>
    <property type="evidence" value="ECO:0007669"/>
    <property type="project" value="InterPro"/>
</dbReference>
<dbReference type="InterPro" id="IPR029001">
    <property type="entry name" value="ITPase-like_fam"/>
</dbReference>
<accession>A0AA92C1X0</accession>
<dbReference type="PANTHER" id="PTHR11067:SF9">
    <property type="entry name" value="INOSINE TRIPHOSPHATE PYROPHOSPHATASE"/>
    <property type="match status" value="1"/>
</dbReference>
<dbReference type="Proteomes" id="UP000244335">
    <property type="component" value="Unassembled WGS sequence"/>
</dbReference>
<name>A0AA92C1X0_RHIRH</name>
<gene>
    <name evidence="4" type="ORF">DC430_15585</name>
</gene>
<comment type="caution">
    <text evidence="4">The sequence shown here is derived from an EMBL/GenBank/DDBJ whole genome shotgun (WGS) entry which is preliminary data.</text>
</comment>
<evidence type="ECO:0000313" key="4">
    <source>
        <dbReference type="EMBL" id="PVE52480.1"/>
    </source>
</evidence>
<evidence type="ECO:0000256" key="1">
    <source>
        <dbReference type="ARBA" id="ARBA00008023"/>
    </source>
</evidence>
<dbReference type="GO" id="GO:0005737">
    <property type="term" value="C:cytoplasm"/>
    <property type="evidence" value="ECO:0007669"/>
    <property type="project" value="TreeGrafter"/>
</dbReference>
<keyword evidence="3" id="KW-0546">Nucleotide metabolism</keyword>